<sequence length="493" mass="55722">MDQQTTVWDKRISTGHRDAIVRYCRSIPDFIFHAEQLTALACKAIREWASGCLYRFKSDSTLEALLRMHEERYPGIDKDVPRLQTPTTSNPDHGMLNYGRGATATADTILLVPEDLRLSTNGASSEMNIAVKPAACKRHFPNLARGHLDYRLLFPFEDDPETEGMWWEVDYHKKRWRTVSWQMYDPEHWQACHYPKPQTAISVQDEMNIVDKFTGLTLADPEVRIKYKARNESASQTAAKDATILSRPPSGLTGNTEPTSDKRSKLFDSFCVSNSLEDAQKVLVEAANAKKLVNGEKLLNGQPLLLAVVEEGHRNVVEFLLNHGAELDSRDWNGNTALLRALGVGRGTLAETLIAARANFNASNNDGLTIKDIARASLELQEESARIEYMMVHPREPPLVHIGVDNDRLQKNLDARRKEICALQQIIACCEQRQIKEQVLVRLRTIGQMYGEEQAQTVERYGQLDDRALLHAVQYFHGFSLFAAIQLLCRISP</sequence>
<accession>A0A1V8S9M2</accession>
<feature type="repeat" description="ANK" evidence="3">
    <location>
        <begin position="333"/>
        <end position="365"/>
    </location>
</feature>
<reference evidence="6" key="1">
    <citation type="submission" date="2017-03" db="EMBL/GenBank/DDBJ databases">
        <title>Genomes of endolithic fungi from Antarctica.</title>
        <authorList>
            <person name="Coleine C."/>
            <person name="Masonjones S."/>
            <person name="Stajich J.E."/>
        </authorList>
    </citation>
    <scope>NUCLEOTIDE SEQUENCE [LARGE SCALE GENOMIC DNA]</scope>
    <source>
        <strain evidence="6">CCFEE 5527</strain>
    </source>
</reference>
<protein>
    <submittedName>
        <fullName evidence="5">Uncharacterized protein</fullName>
    </submittedName>
</protein>
<dbReference type="PROSITE" id="PS50297">
    <property type="entry name" value="ANK_REP_REGION"/>
    <property type="match status" value="1"/>
</dbReference>
<name>A0A1V8S9M2_9PEZI</name>
<keyword evidence="1" id="KW-0677">Repeat</keyword>
<dbReference type="InterPro" id="IPR036770">
    <property type="entry name" value="Ankyrin_rpt-contain_sf"/>
</dbReference>
<proteinExistence type="predicted"/>
<dbReference type="Gene3D" id="1.25.40.20">
    <property type="entry name" value="Ankyrin repeat-containing domain"/>
    <property type="match status" value="1"/>
</dbReference>
<feature type="repeat" description="ANK" evidence="3">
    <location>
        <begin position="300"/>
        <end position="332"/>
    </location>
</feature>
<dbReference type="SMART" id="SM00248">
    <property type="entry name" value="ANK"/>
    <property type="match status" value="2"/>
</dbReference>
<evidence type="ECO:0000313" key="6">
    <source>
        <dbReference type="Proteomes" id="UP000192596"/>
    </source>
</evidence>
<dbReference type="PANTHER" id="PTHR24180:SF45">
    <property type="entry name" value="POLY [ADP-RIBOSE] POLYMERASE TANKYRASE"/>
    <property type="match status" value="1"/>
</dbReference>
<dbReference type="SUPFAM" id="SSF48403">
    <property type="entry name" value="Ankyrin repeat"/>
    <property type="match status" value="1"/>
</dbReference>
<dbReference type="STRING" id="1507870.A0A1V8S9M2"/>
<gene>
    <name evidence="5" type="ORF">B0A48_18445</name>
</gene>
<dbReference type="EMBL" id="NAJO01000081">
    <property type="protein sequence ID" value="OQN95697.1"/>
    <property type="molecule type" value="Genomic_DNA"/>
</dbReference>
<comment type="caution">
    <text evidence="5">The sequence shown here is derived from an EMBL/GenBank/DDBJ whole genome shotgun (WGS) entry which is preliminary data.</text>
</comment>
<dbReference type="Proteomes" id="UP000192596">
    <property type="component" value="Unassembled WGS sequence"/>
</dbReference>
<evidence type="ECO:0000256" key="4">
    <source>
        <dbReference type="SAM" id="MobiDB-lite"/>
    </source>
</evidence>
<evidence type="ECO:0000256" key="3">
    <source>
        <dbReference type="PROSITE-ProRule" id="PRU00023"/>
    </source>
</evidence>
<evidence type="ECO:0000256" key="2">
    <source>
        <dbReference type="ARBA" id="ARBA00023043"/>
    </source>
</evidence>
<dbReference type="AlphaFoldDB" id="A0A1V8S9M2"/>
<dbReference type="InterPro" id="IPR051637">
    <property type="entry name" value="Ank_repeat_dom-contain_49"/>
</dbReference>
<evidence type="ECO:0000256" key="1">
    <source>
        <dbReference type="ARBA" id="ARBA00022737"/>
    </source>
</evidence>
<feature type="region of interest" description="Disordered" evidence="4">
    <location>
        <begin position="77"/>
        <end position="96"/>
    </location>
</feature>
<dbReference type="PROSITE" id="PS50088">
    <property type="entry name" value="ANK_REPEAT"/>
    <property type="match status" value="2"/>
</dbReference>
<dbReference type="Pfam" id="PF12796">
    <property type="entry name" value="Ank_2"/>
    <property type="match status" value="1"/>
</dbReference>
<dbReference type="InParanoid" id="A0A1V8S9M2"/>
<keyword evidence="2 3" id="KW-0040">ANK repeat</keyword>
<dbReference type="InterPro" id="IPR002110">
    <property type="entry name" value="Ankyrin_rpt"/>
</dbReference>
<evidence type="ECO:0000313" key="5">
    <source>
        <dbReference type="EMBL" id="OQN95697.1"/>
    </source>
</evidence>
<organism evidence="5 6">
    <name type="scientific">Cryoendolithus antarcticus</name>
    <dbReference type="NCBI Taxonomy" id="1507870"/>
    <lineage>
        <taxon>Eukaryota</taxon>
        <taxon>Fungi</taxon>
        <taxon>Dikarya</taxon>
        <taxon>Ascomycota</taxon>
        <taxon>Pezizomycotina</taxon>
        <taxon>Dothideomycetes</taxon>
        <taxon>Dothideomycetidae</taxon>
        <taxon>Cladosporiales</taxon>
        <taxon>Cladosporiaceae</taxon>
        <taxon>Cryoendolithus</taxon>
    </lineage>
</organism>
<keyword evidence="6" id="KW-1185">Reference proteome</keyword>
<dbReference type="OrthoDB" id="539213at2759"/>
<dbReference type="PANTHER" id="PTHR24180">
    <property type="entry name" value="CYCLIN-DEPENDENT KINASE INHIBITOR 2C-RELATED"/>
    <property type="match status" value="1"/>
</dbReference>